<dbReference type="InterPro" id="IPR036641">
    <property type="entry name" value="HPT_dom_sf"/>
</dbReference>
<accession>A0A1A8TEB7</accession>
<dbReference type="InterPro" id="IPR011006">
    <property type="entry name" value="CheY-like_superfamily"/>
</dbReference>
<dbReference type="Gene3D" id="1.20.120.160">
    <property type="entry name" value="HPT domain"/>
    <property type="match status" value="1"/>
</dbReference>
<evidence type="ECO:0000313" key="13">
    <source>
        <dbReference type="Proteomes" id="UP000092544"/>
    </source>
</evidence>
<protein>
    <submittedName>
        <fullName evidence="12">Sensor histidine kinase RcsC</fullName>
        <ecNumber evidence="12">2.7.13.3</ecNumber>
    </submittedName>
</protein>
<feature type="domain" description="Response regulatory" evidence="11">
    <location>
        <begin position="10"/>
        <end position="133"/>
    </location>
</feature>
<evidence type="ECO:0000256" key="9">
    <source>
        <dbReference type="ARBA" id="ARBA00023136"/>
    </source>
</evidence>
<evidence type="ECO:0000256" key="2">
    <source>
        <dbReference type="ARBA" id="ARBA00022475"/>
    </source>
</evidence>
<dbReference type="GO" id="GO:0000160">
    <property type="term" value="P:phosphorelay signal transduction system"/>
    <property type="evidence" value="ECO:0007669"/>
    <property type="project" value="UniProtKB-KW"/>
</dbReference>
<dbReference type="SUPFAM" id="SSF52172">
    <property type="entry name" value="CheY-like"/>
    <property type="match status" value="2"/>
</dbReference>
<keyword evidence="12" id="KW-0808">Transferase</keyword>
<keyword evidence="6" id="KW-0067">ATP-binding</keyword>
<evidence type="ECO:0000256" key="1">
    <source>
        <dbReference type="ARBA" id="ARBA00004651"/>
    </source>
</evidence>
<evidence type="ECO:0000256" key="6">
    <source>
        <dbReference type="ARBA" id="ARBA00022840"/>
    </source>
</evidence>
<dbReference type="GO" id="GO:0005524">
    <property type="term" value="F:ATP binding"/>
    <property type="evidence" value="ECO:0007669"/>
    <property type="project" value="UniProtKB-KW"/>
</dbReference>
<dbReference type="Proteomes" id="UP000092544">
    <property type="component" value="Unassembled WGS sequence"/>
</dbReference>
<evidence type="ECO:0000256" key="4">
    <source>
        <dbReference type="ARBA" id="ARBA00022692"/>
    </source>
</evidence>
<dbReference type="SMART" id="SM00448">
    <property type="entry name" value="REC"/>
    <property type="match status" value="2"/>
</dbReference>
<evidence type="ECO:0000256" key="7">
    <source>
        <dbReference type="ARBA" id="ARBA00022989"/>
    </source>
</evidence>
<dbReference type="InterPro" id="IPR008207">
    <property type="entry name" value="Sig_transdc_His_kin_Hpt_dom"/>
</dbReference>
<dbReference type="PANTHER" id="PTHR45339">
    <property type="entry name" value="HYBRID SIGNAL TRANSDUCTION HISTIDINE KINASE J"/>
    <property type="match status" value="1"/>
</dbReference>
<dbReference type="PANTHER" id="PTHR45339:SF1">
    <property type="entry name" value="HYBRID SIGNAL TRANSDUCTION HISTIDINE KINASE J"/>
    <property type="match status" value="1"/>
</dbReference>
<evidence type="ECO:0000256" key="8">
    <source>
        <dbReference type="ARBA" id="ARBA00023012"/>
    </source>
</evidence>
<feature type="modified residue" description="4-aspartylphosphate" evidence="10">
    <location>
        <position position="212"/>
    </location>
</feature>
<dbReference type="EC" id="2.7.13.3" evidence="12"/>
<evidence type="ECO:0000256" key="10">
    <source>
        <dbReference type="PROSITE-ProRule" id="PRU00169"/>
    </source>
</evidence>
<dbReference type="Pfam" id="PF01627">
    <property type="entry name" value="Hpt"/>
    <property type="match status" value="1"/>
</dbReference>
<keyword evidence="5" id="KW-0547">Nucleotide-binding</keyword>
<evidence type="ECO:0000259" key="11">
    <source>
        <dbReference type="PROSITE" id="PS50110"/>
    </source>
</evidence>
<keyword evidence="12" id="KW-0418">Kinase</keyword>
<gene>
    <name evidence="12" type="primary">rcsC_2</name>
    <name evidence="12" type="ORF">MSP8886_02050</name>
</gene>
<dbReference type="STRING" id="1792290.MSP8886_02050"/>
<proteinExistence type="predicted"/>
<dbReference type="SUPFAM" id="SSF47226">
    <property type="entry name" value="Histidine-containing phosphotransfer domain, HPT domain"/>
    <property type="match status" value="1"/>
</dbReference>
<keyword evidence="2" id="KW-1003">Cell membrane</keyword>
<keyword evidence="9" id="KW-0472">Membrane</keyword>
<dbReference type="EMBL" id="FLOB01000004">
    <property type="protein sequence ID" value="SBS31280.1"/>
    <property type="molecule type" value="Genomic_DNA"/>
</dbReference>
<dbReference type="GO" id="GO:0004673">
    <property type="term" value="F:protein histidine kinase activity"/>
    <property type="evidence" value="ECO:0007669"/>
    <property type="project" value="UniProtKB-EC"/>
</dbReference>
<keyword evidence="8" id="KW-0902">Two-component regulatory system</keyword>
<keyword evidence="4" id="KW-0812">Transmembrane</keyword>
<organism evidence="12 13">
    <name type="scientific">Marinomonas spartinae</name>
    <dbReference type="NCBI Taxonomy" id="1792290"/>
    <lineage>
        <taxon>Bacteria</taxon>
        <taxon>Pseudomonadati</taxon>
        <taxon>Pseudomonadota</taxon>
        <taxon>Gammaproteobacteria</taxon>
        <taxon>Oceanospirillales</taxon>
        <taxon>Oceanospirillaceae</taxon>
        <taxon>Marinomonas</taxon>
    </lineage>
</organism>
<dbReference type="Pfam" id="PF00072">
    <property type="entry name" value="Response_reg"/>
    <property type="match status" value="2"/>
</dbReference>
<dbReference type="GO" id="GO:0005886">
    <property type="term" value="C:plasma membrane"/>
    <property type="evidence" value="ECO:0007669"/>
    <property type="project" value="UniProtKB-SubCell"/>
</dbReference>
<sequence>MQDNPRQSIFVLIVEGDPLEAEHLQKMTRALGWQSSLVNDGSELVQECIKHHDNSSCSPDALLVSSHMPSMDGLSVIRSLARHIGREHLPAVLMISAYDSDTIIEQDTERLVDRVLRRPLNAYVLFNAVNDVVTNRTGDFNRVLQATSTEVIKAKWLPNTHLLVVDDSATNLAVVSYILKHNGAKLQTANGGEEALTILEDPNNDFDAVLMDVQMPGIDGLEATRLIRKRLHLTTLPIIALTAGTLGEEKDQALEAGMSDFLTKPIDPSTLITLLRLYIKVYRGKDIPIESLHLSISEPPSPDAQQTTSEQDRWPAIVELNIDKAKNMLLGDKSLFLETLENLLIEYTNLSMPPQIDIDDAGHADLRLQIASQVHKLRSVSGMVGAERVQQLASEAEEIVRTESQSAKKVLMNLSLALQALQNASKEALDLWKEEKHVASTSAVDVMAPSLKLETVESILILLAEQDLSALDEVDEHSASLREALGNERFQQFQRSLARLDYKQAIAFLEPLIKRLGDT</sequence>
<dbReference type="PROSITE" id="PS50110">
    <property type="entry name" value="RESPONSE_REGULATORY"/>
    <property type="match status" value="2"/>
</dbReference>
<evidence type="ECO:0000256" key="3">
    <source>
        <dbReference type="ARBA" id="ARBA00022553"/>
    </source>
</evidence>
<dbReference type="CDD" id="cd17546">
    <property type="entry name" value="REC_hyHK_CKI1_RcsC-like"/>
    <property type="match status" value="1"/>
</dbReference>
<feature type="domain" description="Response regulatory" evidence="11">
    <location>
        <begin position="161"/>
        <end position="279"/>
    </location>
</feature>
<keyword evidence="3 10" id="KW-0597">Phosphoprotein</keyword>
<comment type="caution">
    <text evidence="10">Lacks conserved residue(s) required for the propagation of feature annotation.</text>
</comment>
<dbReference type="Gene3D" id="3.40.50.2300">
    <property type="match status" value="2"/>
</dbReference>
<name>A0A1A8TEB7_9GAMM</name>
<evidence type="ECO:0000313" key="12">
    <source>
        <dbReference type="EMBL" id="SBS31280.1"/>
    </source>
</evidence>
<dbReference type="OrthoDB" id="6110612at2"/>
<dbReference type="InterPro" id="IPR001789">
    <property type="entry name" value="Sig_transdc_resp-reg_receiver"/>
</dbReference>
<keyword evidence="7" id="KW-1133">Transmembrane helix</keyword>
<evidence type="ECO:0000256" key="5">
    <source>
        <dbReference type="ARBA" id="ARBA00022741"/>
    </source>
</evidence>
<comment type="subcellular location">
    <subcellularLocation>
        <location evidence="1">Cell membrane</location>
        <topology evidence="1">Multi-pass membrane protein</topology>
    </subcellularLocation>
</comment>
<dbReference type="AlphaFoldDB" id="A0A1A8TEB7"/>
<dbReference type="RefSeq" id="WP_067015986.1">
    <property type="nucleotide sequence ID" value="NZ_FLOB01000004.1"/>
</dbReference>
<keyword evidence="13" id="KW-1185">Reference proteome</keyword>
<reference evidence="12 13" key="1">
    <citation type="submission" date="2016-06" db="EMBL/GenBank/DDBJ databases">
        <authorList>
            <person name="Kjaerup R.B."/>
            <person name="Dalgaard T.S."/>
            <person name="Juul-Madsen H.R."/>
        </authorList>
    </citation>
    <scope>NUCLEOTIDE SEQUENCE [LARGE SCALE GENOMIC DNA]</scope>
    <source>
        <strain evidence="12 13">CECT 8886</strain>
    </source>
</reference>